<reference evidence="5" key="1">
    <citation type="submission" date="2021-03" db="EMBL/GenBank/DDBJ databases">
        <title>Antimicrobial resistance genes in bacteria isolated from Japanese honey, and their potential for conferring macrolide and lincosamide resistance in the American foulbrood pathogen Paenibacillus larvae.</title>
        <authorList>
            <person name="Okamoto M."/>
            <person name="Kumagai M."/>
            <person name="Kanamori H."/>
            <person name="Takamatsu D."/>
        </authorList>
    </citation>
    <scope>NUCLEOTIDE SEQUENCE</scope>
    <source>
        <strain evidence="5">J27TS8</strain>
    </source>
</reference>
<dbReference type="PANTHER" id="PTHR43489">
    <property type="entry name" value="ISOMERASE"/>
    <property type="match status" value="1"/>
</dbReference>
<sequence>MRFSVNISTIFTEVPFLSRFEKARKAGFHYIECQFPYRYGLNELEERLAKNNLVMTLMNCPPGNWESGDRGLAVDKNRFDEFEESVERSITYAKRLKVKQLHCMAGIIPVNQSIEETRMNYINNITYAAKKMSSYGMTLLIEPINSHDMRGYFLSSLDDALAILKEINMPNVKLQFDFYHIQRMQGNLIVNFQNNIDCIAHIQVADCPRRHEPGTGEINYSNIFRTIQASGYDGFIGLEYTPETTSEASFTWLTSWR</sequence>
<dbReference type="GO" id="GO:0046487">
    <property type="term" value="P:glyoxylate metabolic process"/>
    <property type="evidence" value="ECO:0007669"/>
    <property type="project" value="TreeGrafter"/>
</dbReference>
<dbReference type="GO" id="GO:0008903">
    <property type="term" value="F:hydroxypyruvate isomerase activity"/>
    <property type="evidence" value="ECO:0007669"/>
    <property type="project" value="TreeGrafter"/>
</dbReference>
<dbReference type="EMBL" id="BORC01000001">
    <property type="protein sequence ID" value="GIN61130.1"/>
    <property type="molecule type" value="Genomic_DNA"/>
</dbReference>
<proteinExistence type="inferred from homology"/>
<comment type="caution">
    <text evidence="5">The sequence shown here is derived from an EMBL/GenBank/DDBJ whole genome shotgun (WGS) entry which is preliminary data.</text>
</comment>
<dbReference type="SUPFAM" id="SSF51658">
    <property type="entry name" value="Xylose isomerase-like"/>
    <property type="match status" value="1"/>
</dbReference>
<organism evidence="5 6">
    <name type="scientific">Robertmurraya siralis</name>
    <dbReference type="NCBI Taxonomy" id="77777"/>
    <lineage>
        <taxon>Bacteria</taxon>
        <taxon>Bacillati</taxon>
        <taxon>Bacillota</taxon>
        <taxon>Bacilli</taxon>
        <taxon>Bacillales</taxon>
        <taxon>Bacillaceae</taxon>
        <taxon>Robertmurraya</taxon>
    </lineage>
</organism>
<comment type="similarity">
    <text evidence="2">Belongs to the hyi family.</text>
</comment>
<dbReference type="OrthoDB" id="9786584at2"/>
<dbReference type="PIRSF" id="PIRSF006241">
    <property type="entry name" value="HyI"/>
    <property type="match status" value="1"/>
</dbReference>
<evidence type="ECO:0000313" key="6">
    <source>
        <dbReference type="Proteomes" id="UP000682111"/>
    </source>
</evidence>
<accession>A0A920BSI6</accession>
<evidence type="ECO:0000259" key="4">
    <source>
        <dbReference type="Pfam" id="PF01261"/>
    </source>
</evidence>
<dbReference type="InterPro" id="IPR036237">
    <property type="entry name" value="Xyl_isomerase-like_sf"/>
</dbReference>
<keyword evidence="1 2" id="KW-0413">Isomerase</keyword>
<keyword evidence="6" id="KW-1185">Reference proteome</keyword>
<feature type="active site" description="Proton donor/acceptor" evidence="3">
    <location>
        <position position="239"/>
    </location>
</feature>
<dbReference type="AlphaFoldDB" id="A0A920BSI6"/>
<protein>
    <submittedName>
        <fullName evidence="5">Hydroxypyruvate isomerase</fullName>
    </submittedName>
</protein>
<dbReference type="Proteomes" id="UP000682111">
    <property type="component" value="Unassembled WGS sequence"/>
</dbReference>
<evidence type="ECO:0000256" key="2">
    <source>
        <dbReference type="PIRNR" id="PIRNR006241"/>
    </source>
</evidence>
<feature type="domain" description="Xylose isomerase-like TIM barrel" evidence="4">
    <location>
        <begin position="20"/>
        <end position="255"/>
    </location>
</feature>
<dbReference type="Gene3D" id="3.20.20.150">
    <property type="entry name" value="Divalent-metal-dependent TIM barrel enzymes"/>
    <property type="match status" value="1"/>
</dbReference>
<dbReference type="InterPro" id="IPR050417">
    <property type="entry name" value="Sugar_Epim/Isomerase"/>
</dbReference>
<dbReference type="FunFam" id="3.20.20.150:FF:000007">
    <property type="entry name" value="Hydroxypyruvate isomerase"/>
    <property type="match status" value="1"/>
</dbReference>
<dbReference type="PANTHER" id="PTHR43489:SF6">
    <property type="entry name" value="HYDROXYPYRUVATE ISOMERASE-RELATED"/>
    <property type="match status" value="1"/>
</dbReference>
<evidence type="ECO:0000313" key="5">
    <source>
        <dbReference type="EMBL" id="GIN61130.1"/>
    </source>
</evidence>
<evidence type="ECO:0000256" key="3">
    <source>
        <dbReference type="PIRSR" id="PIRSR006241-50"/>
    </source>
</evidence>
<evidence type="ECO:0000256" key="1">
    <source>
        <dbReference type="ARBA" id="ARBA00023235"/>
    </source>
</evidence>
<dbReference type="InterPro" id="IPR026040">
    <property type="entry name" value="HyI-like"/>
</dbReference>
<dbReference type="Pfam" id="PF01261">
    <property type="entry name" value="AP_endonuc_2"/>
    <property type="match status" value="1"/>
</dbReference>
<dbReference type="RefSeq" id="WP_095306176.1">
    <property type="nucleotide sequence ID" value="NZ_BORC01000001.1"/>
</dbReference>
<name>A0A920BSI6_9BACI</name>
<feature type="active site" description="Proton donor/acceptor" evidence="3">
    <location>
        <position position="142"/>
    </location>
</feature>
<dbReference type="InterPro" id="IPR013022">
    <property type="entry name" value="Xyl_isomerase-like_TIM-brl"/>
</dbReference>
<gene>
    <name evidence="5" type="ORF">J27TS8_11230</name>
</gene>